<dbReference type="InterPro" id="IPR036388">
    <property type="entry name" value="WH-like_DNA-bd_sf"/>
</dbReference>
<keyword evidence="4" id="KW-0963">Cytoplasm</keyword>
<dbReference type="Pfam" id="PF01325">
    <property type="entry name" value="Fe_dep_repress"/>
    <property type="match status" value="1"/>
</dbReference>
<dbReference type="InterPro" id="IPR050536">
    <property type="entry name" value="DtxR_MntR_Metal-Reg"/>
</dbReference>
<dbReference type="SUPFAM" id="SSF46785">
    <property type="entry name" value="Winged helix' DNA-binding domain"/>
    <property type="match status" value="1"/>
</dbReference>
<evidence type="ECO:0000256" key="1">
    <source>
        <dbReference type="ARBA" id="ARBA00004496"/>
    </source>
</evidence>
<keyword evidence="7" id="KW-0805">Transcription regulation</keyword>
<evidence type="ECO:0000256" key="9">
    <source>
        <dbReference type="ARBA" id="ARBA00023159"/>
    </source>
</evidence>
<dbReference type="SMART" id="SM00899">
    <property type="entry name" value="FeoA"/>
    <property type="match status" value="1"/>
</dbReference>
<dbReference type="InterPro" id="IPR022687">
    <property type="entry name" value="HTH_DTXR"/>
</dbReference>
<dbReference type="PROSITE" id="PS50944">
    <property type="entry name" value="HTH_DTXR"/>
    <property type="match status" value="1"/>
</dbReference>
<evidence type="ECO:0000256" key="7">
    <source>
        <dbReference type="ARBA" id="ARBA00023015"/>
    </source>
</evidence>
<dbReference type="SMART" id="SM00529">
    <property type="entry name" value="HTH_DTXR"/>
    <property type="match status" value="1"/>
</dbReference>
<dbReference type="InterPro" id="IPR036390">
    <property type="entry name" value="WH_DNA-bd_sf"/>
</dbReference>
<evidence type="ECO:0000256" key="12">
    <source>
        <dbReference type="ARBA" id="ARBA00032593"/>
    </source>
</evidence>
<dbReference type="InterPro" id="IPR007167">
    <property type="entry name" value="Fe-transptr_FeoA-like"/>
</dbReference>
<protein>
    <recommendedName>
        <fullName evidence="12">Manganese transport regulator</fullName>
    </recommendedName>
</protein>
<dbReference type="Gene3D" id="1.10.60.10">
    <property type="entry name" value="Iron dependent repressor, metal binding and dimerisation domain"/>
    <property type="match status" value="1"/>
</dbReference>
<evidence type="ECO:0000313" key="15">
    <source>
        <dbReference type="Proteomes" id="UP001596297"/>
    </source>
</evidence>
<name>A0ABW1YCP0_9DEIO</name>
<dbReference type="Gene3D" id="1.10.10.10">
    <property type="entry name" value="Winged helix-like DNA-binding domain superfamily/Winged helix DNA-binding domain"/>
    <property type="match status" value="1"/>
</dbReference>
<dbReference type="Pfam" id="PF04023">
    <property type="entry name" value="FeoA"/>
    <property type="match status" value="1"/>
</dbReference>
<dbReference type="Gene3D" id="2.30.30.90">
    <property type="match status" value="1"/>
</dbReference>
<evidence type="ECO:0000256" key="6">
    <source>
        <dbReference type="ARBA" id="ARBA00023004"/>
    </source>
</evidence>
<dbReference type="SUPFAM" id="SSF47979">
    <property type="entry name" value="Iron-dependent repressor protein, dimerization domain"/>
    <property type="match status" value="1"/>
</dbReference>
<evidence type="ECO:0000256" key="4">
    <source>
        <dbReference type="ARBA" id="ARBA00022490"/>
    </source>
</evidence>
<evidence type="ECO:0000256" key="10">
    <source>
        <dbReference type="ARBA" id="ARBA00023163"/>
    </source>
</evidence>
<dbReference type="InterPro" id="IPR001367">
    <property type="entry name" value="Fe_dep_repressor"/>
</dbReference>
<gene>
    <name evidence="14" type="ORF">ACFP81_08790</name>
</gene>
<feature type="domain" description="HTH dtxR-type" evidence="13">
    <location>
        <begin position="1"/>
        <end position="71"/>
    </location>
</feature>
<comment type="subunit">
    <text evidence="3">Homodimer.</text>
</comment>
<evidence type="ECO:0000256" key="2">
    <source>
        <dbReference type="ARBA" id="ARBA00007871"/>
    </source>
</evidence>
<dbReference type="InterPro" id="IPR036421">
    <property type="entry name" value="Fe_dep_repressor_sf"/>
</dbReference>
<evidence type="ECO:0000256" key="11">
    <source>
        <dbReference type="ARBA" id="ARBA00023211"/>
    </source>
</evidence>
<accession>A0ABW1YCP0</accession>
<evidence type="ECO:0000313" key="14">
    <source>
        <dbReference type="EMBL" id="MFC6592087.1"/>
    </source>
</evidence>
<evidence type="ECO:0000256" key="3">
    <source>
        <dbReference type="ARBA" id="ARBA00011738"/>
    </source>
</evidence>
<keyword evidence="10" id="KW-0804">Transcription</keyword>
<dbReference type="InterPro" id="IPR008988">
    <property type="entry name" value="Transcriptional_repressor_C"/>
</dbReference>
<proteinExistence type="inferred from homology"/>
<comment type="subcellular location">
    <subcellularLocation>
        <location evidence="1">Cytoplasm</location>
    </subcellularLocation>
</comment>
<dbReference type="PANTHER" id="PTHR33238">
    <property type="entry name" value="IRON (METAL) DEPENDENT REPRESSOR, DTXR FAMILY"/>
    <property type="match status" value="1"/>
</dbReference>
<reference evidence="15" key="1">
    <citation type="journal article" date="2019" name="Int. J. Syst. Evol. Microbiol.">
        <title>The Global Catalogue of Microorganisms (GCM) 10K type strain sequencing project: providing services to taxonomists for standard genome sequencing and annotation.</title>
        <authorList>
            <consortium name="The Broad Institute Genomics Platform"/>
            <consortium name="The Broad Institute Genome Sequencing Center for Infectious Disease"/>
            <person name="Wu L."/>
            <person name="Ma J."/>
        </authorList>
    </citation>
    <scope>NUCLEOTIDE SEQUENCE [LARGE SCALE GENOMIC DNA]</scope>
    <source>
        <strain evidence="15">CGMCC 1.15772</strain>
    </source>
</reference>
<keyword evidence="15" id="KW-1185">Reference proteome</keyword>
<evidence type="ECO:0000256" key="8">
    <source>
        <dbReference type="ARBA" id="ARBA00023125"/>
    </source>
</evidence>
<keyword evidence="11" id="KW-0464">Manganese</keyword>
<dbReference type="SUPFAM" id="SSF50037">
    <property type="entry name" value="C-terminal domain of transcriptional repressors"/>
    <property type="match status" value="1"/>
</dbReference>
<organism evidence="14 15">
    <name type="scientific">Deinococcus lacus</name>
    <dbReference type="NCBI Taxonomy" id="392561"/>
    <lineage>
        <taxon>Bacteria</taxon>
        <taxon>Thermotogati</taxon>
        <taxon>Deinococcota</taxon>
        <taxon>Deinococci</taxon>
        <taxon>Deinococcales</taxon>
        <taxon>Deinococcaceae</taxon>
        <taxon>Deinococcus</taxon>
    </lineage>
</organism>
<evidence type="ECO:0000259" key="13">
    <source>
        <dbReference type="PROSITE" id="PS50944"/>
    </source>
</evidence>
<keyword evidence="6" id="KW-0408">Iron</keyword>
<sequence length="244" mass="26135">MSRAPFSPATEDYLKHLYLLGSAGAAAAPKVTTQALADALGVAPASATGMLRKLADQGLVAHSPYRGARLTPEGERAALEVLRHHRLLELFLHRALGVPLDEVHEEAEALEHALSERLEARIAAWLNDPTHDPHGDPIPSLGGELPARAEQGLSLIEPGRRARIARVPDRDAEQLRALVECGLKPEAEVVVREVDRALDTVLVAVAPPPGSQSDTWVTVTLSRAVAAQIQVHAAHLQPAQEPPQ</sequence>
<comment type="caution">
    <text evidence="14">The sequence shown here is derived from an EMBL/GenBank/DDBJ whole genome shotgun (WGS) entry which is preliminary data.</text>
</comment>
<comment type="similarity">
    <text evidence="2">Belongs to the DtxR/MntR family.</text>
</comment>
<dbReference type="Proteomes" id="UP001596297">
    <property type="component" value="Unassembled WGS sequence"/>
</dbReference>
<dbReference type="EMBL" id="JBHSWD010000001">
    <property type="protein sequence ID" value="MFC6592087.1"/>
    <property type="molecule type" value="Genomic_DNA"/>
</dbReference>
<keyword evidence="9" id="KW-0010">Activator</keyword>
<dbReference type="RefSeq" id="WP_380083101.1">
    <property type="nucleotide sequence ID" value="NZ_JBHSWD010000001.1"/>
</dbReference>
<dbReference type="InterPro" id="IPR022689">
    <property type="entry name" value="Iron_dep_repressor"/>
</dbReference>
<dbReference type="PANTHER" id="PTHR33238:SF11">
    <property type="entry name" value="TRANSCRIPTIONAL REGULATOR MNTR"/>
    <property type="match status" value="1"/>
</dbReference>
<dbReference type="InterPro" id="IPR038157">
    <property type="entry name" value="FeoA_core_dom"/>
</dbReference>
<evidence type="ECO:0000256" key="5">
    <source>
        <dbReference type="ARBA" id="ARBA00022491"/>
    </source>
</evidence>
<dbReference type="Pfam" id="PF02742">
    <property type="entry name" value="Fe_dep_repr_C"/>
    <property type="match status" value="1"/>
</dbReference>
<keyword evidence="5" id="KW-0678">Repressor</keyword>
<keyword evidence="8" id="KW-0238">DNA-binding</keyword>